<feature type="transmembrane region" description="Helical" evidence="1">
    <location>
        <begin position="41"/>
        <end position="62"/>
    </location>
</feature>
<protein>
    <submittedName>
        <fullName evidence="2">Uncharacterized protein</fullName>
    </submittedName>
</protein>
<proteinExistence type="predicted"/>
<keyword evidence="3" id="KW-1185">Reference proteome</keyword>
<gene>
    <name evidence="2" type="ORF">Aru02nite_26340</name>
</gene>
<dbReference type="EMBL" id="BOMB01000014">
    <property type="protein sequence ID" value="GID11745.1"/>
    <property type="molecule type" value="Genomic_DNA"/>
</dbReference>
<sequence>MAPASSGGTAWEQRKPACFAFPVRLGGGVFRGLEKIMRTTVFTALFSILSLLVLVVGVRAVLRREPEER</sequence>
<evidence type="ECO:0000256" key="1">
    <source>
        <dbReference type="SAM" id="Phobius"/>
    </source>
</evidence>
<accession>A0A8J3IZL2</accession>
<dbReference type="Proteomes" id="UP000612808">
    <property type="component" value="Unassembled WGS sequence"/>
</dbReference>
<name>A0A8J3IZL2_9ACTN</name>
<dbReference type="AlphaFoldDB" id="A0A8J3IZL2"/>
<evidence type="ECO:0000313" key="3">
    <source>
        <dbReference type="Proteomes" id="UP000612808"/>
    </source>
</evidence>
<evidence type="ECO:0000313" key="2">
    <source>
        <dbReference type="EMBL" id="GID11745.1"/>
    </source>
</evidence>
<organism evidence="2 3">
    <name type="scientific">Actinocatenispora rupis</name>
    <dbReference type="NCBI Taxonomy" id="519421"/>
    <lineage>
        <taxon>Bacteria</taxon>
        <taxon>Bacillati</taxon>
        <taxon>Actinomycetota</taxon>
        <taxon>Actinomycetes</taxon>
        <taxon>Micromonosporales</taxon>
        <taxon>Micromonosporaceae</taxon>
        <taxon>Actinocatenispora</taxon>
    </lineage>
</organism>
<reference evidence="2" key="1">
    <citation type="submission" date="2021-01" db="EMBL/GenBank/DDBJ databases">
        <title>Whole genome shotgun sequence of Actinocatenispora rupis NBRC 107355.</title>
        <authorList>
            <person name="Komaki H."/>
            <person name="Tamura T."/>
        </authorList>
    </citation>
    <scope>NUCLEOTIDE SEQUENCE</scope>
    <source>
        <strain evidence="2">NBRC 107355</strain>
    </source>
</reference>
<keyword evidence="1" id="KW-1133">Transmembrane helix</keyword>
<comment type="caution">
    <text evidence="2">The sequence shown here is derived from an EMBL/GenBank/DDBJ whole genome shotgun (WGS) entry which is preliminary data.</text>
</comment>
<keyword evidence="1" id="KW-0472">Membrane</keyword>
<keyword evidence="1" id="KW-0812">Transmembrane</keyword>